<keyword evidence="2" id="KW-1185">Reference proteome</keyword>
<name>A0A319DJ65_9EURO</name>
<accession>A0A319DJ65</accession>
<proteinExistence type="predicted"/>
<reference evidence="1 2" key="1">
    <citation type="submission" date="2018-02" db="EMBL/GenBank/DDBJ databases">
        <title>The genomes of Aspergillus section Nigri reveals drivers in fungal speciation.</title>
        <authorList>
            <consortium name="DOE Joint Genome Institute"/>
            <person name="Vesth T.C."/>
            <person name="Nybo J."/>
            <person name="Theobald S."/>
            <person name="Brandl J."/>
            <person name="Frisvad J.C."/>
            <person name="Nielsen K.F."/>
            <person name="Lyhne E.K."/>
            <person name="Kogle M.E."/>
            <person name="Kuo A."/>
            <person name="Riley R."/>
            <person name="Clum A."/>
            <person name="Nolan M."/>
            <person name="Lipzen A."/>
            <person name="Salamov A."/>
            <person name="Henrissat B."/>
            <person name="Wiebenga A."/>
            <person name="De vries R.P."/>
            <person name="Grigoriev I.V."/>
            <person name="Mortensen U.H."/>
            <person name="Andersen M.R."/>
            <person name="Baker S.E."/>
        </authorList>
    </citation>
    <scope>NUCLEOTIDE SEQUENCE [LARGE SCALE GENOMIC DNA]</scope>
    <source>
        <strain evidence="1 2">CBS 707.79</strain>
    </source>
</reference>
<dbReference type="VEuPathDB" id="FungiDB:BO71DRAFT_240430"/>
<dbReference type="Proteomes" id="UP000247810">
    <property type="component" value="Unassembled WGS sequence"/>
</dbReference>
<dbReference type="EMBL" id="KZ825879">
    <property type="protein sequence ID" value="PYH94107.1"/>
    <property type="molecule type" value="Genomic_DNA"/>
</dbReference>
<sequence>MSFRSLPCSFFTHARYPYLLSQILTLWSICAVTHHYATHPPLLPLLPTSYPGFPLSLPPFMLCRPCLSSSRWISLFPLIHCKPEPGFWKGITGREFVLTSRNVYLALC</sequence>
<dbReference type="AlphaFoldDB" id="A0A319DJ65"/>
<organism evidence="1 2">
    <name type="scientific">Aspergillus ellipticus CBS 707.79</name>
    <dbReference type="NCBI Taxonomy" id="1448320"/>
    <lineage>
        <taxon>Eukaryota</taxon>
        <taxon>Fungi</taxon>
        <taxon>Dikarya</taxon>
        <taxon>Ascomycota</taxon>
        <taxon>Pezizomycotina</taxon>
        <taxon>Eurotiomycetes</taxon>
        <taxon>Eurotiomycetidae</taxon>
        <taxon>Eurotiales</taxon>
        <taxon>Aspergillaceae</taxon>
        <taxon>Aspergillus</taxon>
        <taxon>Aspergillus subgen. Circumdati</taxon>
    </lineage>
</organism>
<gene>
    <name evidence="1" type="ORF">BO71DRAFT_240430</name>
</gene>
<protein>
    <submittedName>
        <fullName evidence="1">Uncharacterized protein</fullName>
    </submittedName>
</protein>
<evidence type="ECO:0000313" key="1">
    <source>
        <dbReference type="EMBL" id="PYH94107.1"/>
    </source>
</evidence>
<evidence type="ECO:0000313" key="2">
    <source>
        <dbReference type="Proteomes" id="UP000247810"/>
    </source>
</evidence>